<evidence type="ECO:0000313" key="2">
    <source>
        <dbReference type="EnsemblPlants" id="KRH01221"/>
    </source>
</evidence>
<dbReference type="EnsemblPlants" id="KRH01221">
    <property type="protein sequence ID" value="KRH01221"/>
    <property type="gene ID" value="GLYMA_18G262400"/>
</dbReference>
<reference evidence="2" key="2">
    <citation type="submission" date="2018-02" db="UniProtKB">
        <authorList>
            <consortium name="EnsemblPlants"/>
        </authorList>
    </citation>
    <scope>IDENTIFICATION</scope>
    <source>
        <strain evidence="2">Williams 82</strain>
    </source>
</reference>
<reference evidence="1" key="3">
    <citation type="submission" date="2018-07" db="EMBL/GenBank/DDBJ databases">
        <title>WGS assembly of Glycine max.</title>
        <authorList>
            <person name="Schmutz J."/>
            <person name="Cannon S."/>
            <person name="Schlueter J."/>
            <person name="Ma J."/>
            <person name="Mitros T."/>
            <person name="Nelson W."/>
            <person name="Hyten D."/>
            <person name="Song Q."/>
            <person name="Thelen J."/>
            <person name="Cheng J."/>
            <person name="Xu D."/>
            <person name="Hellsten U."/>
            <person name="May G."/>
            <person name="Yu Y."/>
            <person name="Sakurai T."/>
            <person name="Umezawa T."/>
            <person name="Bhattacharyya M."/>
            <person name="Sandhu D."/>
            <person name="Valliyodan B."/>
            <person name="Lindquist E."/>
            <person name="Peto M."/>
            <person name="Grant D."/>
            <person name="Shu S."/>
            <person name="Goodstein D."/>
            <person name="Barry K."/>
            <person name="Futrell-Griggs M."/>
            <person name="Abernathy B."/>
            <person name="Du J."/>
            <person name="Tian Z."/>
            <person name="Zhu L."/>
            <person name="Gill N."/>
            <person name="Joshi T."/>
            <person name="Libault M."/>
            <person name="Sethuraman A."/>
            <person name="Zhang X."/>
            <person name="Shinozaki K."/>
            <person name="Nguyen H."/>
            <person name="Wing R."/>
            <person name="Cregan P."/>
            <person name="Specht J."/>
            <person name="Grimwood J."/>
            <person name="Rokhsar D."/>
            <person name="Stacey G."/>
            <person name="Shoemaker R."/>
            <person name="Jackson S."/>
        </authorList>
    </citation>
    <scope>NUCLEOTIDE SEQUENCE</scope>
    <source>
        <tissue evidence="1">Callus</tissue>
    </source>
</reference>
<dbReference type="Gramene" id="KRH01221">
    <property type="protein sequence ID" value="KRH01221"/>
    <property type="gene ID" value="GLYMA_18G262400"/>
</dbReference>
<evidence type="ECO:0000313" key="3">
    <source>
        <dbReference type="Proteomes" id="UP000008827"/>
    </source>
</evidence>
<accession>A0A0R0FG70</accession>
<organism evidence="1">
    <name type="scientific">Glycine max</name>
    <name type="common">Soybean</name>
    <name type="synonym">Glycine hispida</name>
    <dbReference type="NCBI Taxonomy" id="3847"/>
    <lineage>
        <taxon>Eukaryota</taxon>
        <taxon>Viridiplantae</taxon>
        <taxon>Streptophyta</taxon>
        <taxon>Embryophyta</taxon>
        <taxon>Tracheophyta</taxon>
        <taxon>Spermatophyta</taxon>
        <taxon>Magnoliopsida</taxon>
        <taxon>eudicotyledons</taxon>
        <taxon>Gunneridae</taxon>
        <taxon>Pentapetalae</taxon>
        <taxon>rosids</taxon>
        <taxon>fabids</taxon>
        <taxon>Fabales</taxon>
        <taxon>Fabaceae</taxon>
        <taxon>Papilionoideae</taxon>
        <taxon>50 kb inversion clade</taxon>
        <taxon>NPAAA clade</taxon>
        <taxon>indigoferoid/millettioid clade</taxon>
        <taxon>Phaseoleae</taxon>
        <taxon>Glycine</taxon>
        <taxon>Glycine subgen. Soja</taxon>
    </lineage>
</organism>
<dbReference type="EMBL" id="CM000851">
    <property type="protein sequence ID" value="KRH01221.1"/>
    <property type="molecule type" value="Genomic_DNA"/>
</dbReference>
<evidence type="ECO:0000313" key="1">
    <source>
        <dbReference type="EMBL" id="KRH01221.1"/>
    </source>
</evidence>
<sequence length="99" mass="11709">MTISRQPGRQYIRCDNIRFKTLSLHFLKDAKCSNKITLKAVPIDVFHHLYCILHFHQLTQSIKHNVVGHPIKKHPGFLQILKLVHHLQSHPHLPKQRRM</sequence>
<keyword evidence="3" id="KW-1185">Reference proteome</keyword>
<proteinExistence type="predicted"/>
<protein>
    <submittedName>
        <fullName evidence="1 2">Uncharacterized protein</fullName>
    </submittedName>
</protein>
<dbReference type="InParanoid" id="A0A0R0FG70"/>
<gene>
    <name evidence="1" type="ORF">GLYMA_18G262400</name>
</gene>
<name>A0A0R0FG70_SOYBN</name>
<dbReference type="Proteomes" id="UP000008827">
    <property type="component" value="Chromosome 18"/>
</dbReference>
<reference evidence="1 2" key="1">
    <citation type="journal article" date="2010" name="Nature">
        <title>Genome sequence of the palaeopolyploid soybean.</title>
        <authorList>
            <person name="Schmutz J."/>
            <person name="Cannon S.B."/>
            <person name="Schlueter J."/>
            <person name="Ma J."/>
            <person name="Mitros T."/>
            <person name="Nelson W."/>
            <person name="Hyten D.L."/>
            <person name="Song Q."/>
            <person name="Thelen J.J."/>
            <person name="Cheng J."/>
            <person name="Xu D."/>
            <person name="Hellsten U."/>
            <person name="May G.D."/>
            <person name="Yu Y."/>
            <person name="Sakurai T."/>
            <person name="Umezawa T."/>
            <person name="Bhattacharyya M.K."/>
            <person name="Sandhu D."/>
            <person name="Valliyodan B."/>
            <person name="Lindquist E."/>
            <person name="Peto M."/>
            <person name="Grant D."/>
            <person name="Shu S."/>
            <person name="Goodstein D."/>
            <person name="Barry K."/>
            <person name="Futrell-Griggs M."/>
            <person name="Abernathy B."/>
            <person name="Du J."/>
            <person name="Tian Z."/>
            <person name="Zhu L."/>
            <person name="Gill N."/>
            <person name="Joshi T."/>
            <person name="Libault M."/>
            <person name="Sethuraman A."/>
            <person name="Zhang X.-C."/>
            <person name="Shinozaki K."/>
            <person name="Nguyen H.T."/>
            <person name="Wing R.A."/>
            <person name="Cregan P."/>
            <person name="Specht J."/>
            <person name="Grimwood J."/>
            <person name="Rokhsar D."/>
            <person name="Stacey G."/>
            <person name="Shoemaker R.C."/>
            <person name="Jackson S.A."/>
        </authorList>
    </citation>
    <scope>NUCLEOTIDE SEQUENCE</scope>
    <source>
        <strain evidence="2">cv. Williams 82</strain>
        <tissue evidence="1">Callus</tissue>
    </source>
</reference>
<dbReference type="AlphaFoldDB" id="A0A0R0FG70"/>